<reference evidence="2 3" key="2">
    <citation type="submission" date="2020-01" db="EMBL/GenBank/DDBJ databases">
        <title>Clostridiaceae sp. nov. isolated from the gut of human by culturomics.</title>
        <authorList>
            <person name="Chang Y."/>
        </authorList>
    </citation>
    <scope>NUCLEOTIDE SEQUENCE [LARGE SCALE GENOMIC DNA]</scope>
    <source>
        <strain evidence="2 3">DONG20-135</strain>
    </source>
</reference>
<evidence type="ECO:0000313" key="2">
    <source>
        <dbReference type="EMBL" id="MXQ74117.1"/>
    </source>
</evidence>
<dbReference type="InterPro" id="IPR016181">
    <property type="entry name" value="Acyl_CoA_acyltransferase"/>
</dbReference>
<dbReference type="CDD" id="cd04301">
    <property type="entry name" value="NAT_SF"/>
    <property type="match status" value="1"/>
</dbReference>
<feature type="domain" description="N-acetyltransferase" evidence="1">
    <location>
        <begin position="2"/>
        <end position="146"/>
    </location>
</feature>
<name>A0A6N8UFR2_9FIRM</name>
<comment type="caution">
    <text evidence="2">The sequence shown here is derived from an EMBL/GenBank/DDBJ whole genome shotgun (WGS) entry which is preliminary data.</text>
</comment>
<dbReference type="Pfam" id="PF00583">
    <property type="entry name" value="Acetyltransf_1"/>
    <property type="match status" value="1"/>
</dbReference>
<dbReference type="PROSITE" id="PS51186">
    <property type="entry name" value="GNAT"/>
    <property type="match status" value="1"/>
</dbReference>
<reference evidence="2 3" key="1">
    <citation type="submission" date="2019-12" db="EMBL/GenBank/DDBJ databases">
        <authorList>
            <person name="Yang R."/>
        </authorList>
    </citation>
    <scope>NUCLEOTIDE SEQUENCE [LARGE SCALE GENOMIC DNA]</scope>
    <source>
        <strain evidence="2 3">DONG20-135</strain>
    </source>
</reference>
<organism evidence="2 3">
    <name type="scientific">Copranaerobaculum intestinale</name>
    <dbReference type="NCBI Taxonomy" id="2692629"/>
    <lineage>
        <taxon>Bacteria</taxon>
        <taxon>Bacillati</taxon>
        <taxon>Bacillota</taxon>
        <taxon>Erysipelotrichia</taxon>
        <taxon>Erysipelotrichales</taxon>
        <taxon>Erysipelotrichaceae</taxon>
        <taxon>Copranaerobaculum</taxon>
    </lineage>
</organism>
<dbReference type="AlphaFoldDB" id="A0A6N8UFR2"/>
<evidence type="ECO:0000313" key="3">
    <source>
        <dbReference type="Proteomes" id="UP000434036"/>
    </source>
</evidence>
<keyword evidence="3" id="KW-1185">Reference proteome</keyword>
<dbReference type="InterPro" id="IPR000182">
    <property type="entry name" value="GNAT_dom"/>
</dbReference>
<evidence type="ECO:0000259" key="1">
    <source>
        <dbReference type="PROSITE" id="PS51186"/>
    </source>
</evidence>
<dbReference type="Gene3D" id="3.40.630.30">
    <property type="match status" value="1"/>
</dbReference>
<sequence>MLTYRLLNPQDIKPLQEIVWKFRQQRISDEKASAFLSNPSHLVYAGFDEHQITGYVLAYRMERMDLGQDMLFIYHVFVLDAYKRRHIAKTLVDMAVAYAKEQKLHYTFLITQDDNTAANALYQSCEGYLHPKNKAVYYWYGPSTKP</sequence>
<dbReference type="EMBL" id="WUUQ01000003">
    <property type="protein sequence ID" value="MXQ74117.1"/>
    <property type="molecule type" value="Genomic_DNA"/>
</dbReference>
<proteinExistence type="predicted"/>
<protein>
    <submittedName>
        <fullName evidence="2">GNAT family N-acetyltransferase</fullName>
    </submittedName>
</protein>
<keyword evidence="2" id="KW-0808">Transferase</keyword>
<dbReference type="SUPFAM" id="SSF55729">
    <property type="entry name" value="Acyl-CoA N-acyltransferases (Nat)"/>
    <property type="match status" value="1"/>
</dbReference>
<dbReference type="RefSeq" id="WP_160625504.1">
    <property type="nucleotide sequence ID" value="NZ_WUUQ01000003.1"/>
</dbReference>
<dbReference type="GO" id="GO:0016747">
    <property type="term" value="F:acyltransferase activity, transferring groups other than amino-acyl groups"/>
    <property type="evidence" value="ECO:0007669"/>
    <property type="project" value="InterPro"/>
</dbReference>
<accession>A0A6N8UFR2</accession>
<gene>
    <name evidence="2" type="ORF">GSF08_09220</name>
</gene>
<dbReference type="Proteomes" id="UP000434036">
    <property type="component" value="Unassembled WGS sequence"/>
</dbReference>